<dbReference type="GO" id="GO:0042803">
    <property type="term" value="F:protein homodimerization activity"/>
    <property type="evidence" value="ECO:0007669"/>
    <property type="project" value="InterPro"/>
</dbReference>
<dbReference type="GO" id="GO:0000774">
    <property type="term" value="F:adenyl-nucleotide exchange factor activity"/>
    <property type="evidence" value="ECO:0007669"/>
    <property type="project" value="InterPro"/>
</dbReference>
<keyword evidence="11" id="KW-1185">Reference proteome</keyword>
<dbReference type="PANTHER" id="PTHR21237">
    <property type="entry name" value="GRPE PROTEIN"/>
    <property type="match status" value="1"/>
</dbReference>
<evidence type="ECO:0000256" key="6">
    <source>
        <dbReference type="PROSITE-ProRule" id="PRU00322"/>
    </source>
</evidence>
<dbReference type="SUPFAM" id="SSF58014">
    <property type="entry name" value="Coiled-coil domain of nucleotide exchange factor GrpE"/>
    <property type="match status" value="1"/>
</dbReference>
<dbReference type="HAMAP" id="MF_01151">
    <property type="entry name" value="GrpE"/>
    <property type="match status" value="1"/>
</dbReference>
<evidence type="ECO:0000256" key="1">
    <source>
        <dbReference type="ARBA" id="ARBA00009054"/>
    </source>
</evidence>
<dbReference type="SUPFAM" id="SSF90209">
    <property type="entry name" value="Ran binding protein zinc finger-like"/>
    <property type="match status" value="1"/>
</dbReference>
<evidence type="ECO:0000313" key="10">
    <source>
        <dbReference type="EMBL" id="OLQ06176.1"/>
    </source>
</evidence>
<feature type="region of interest" description="Disordered" evidence="8">
    <location>
        <begin position="607"/>
        <end position="644"/>
    </location>
</feature>
<dbReference type="EMBL" id="LSRX01000165">
    <property type="protein sequence ID" value="OLQ06176.1"/>
    <property type="molecule type" value="Genomic_DNA"/>
</dbReference>
<dbReference type="GO" id="GO:0006457">
    <property type="term" value="P:protein folding"/>
    <property type="evidence" value="ECO:0007669"/>
    <property type="project" value="InterPro"/>
</dbReference>
<dbReference type="PROSITE" id="PS01358">
    <property type="entry name" value="ZF_RANBP2_1"/>
    <property type="match status" value="1"/>
</dbReference>
<feature type="domain" description="RanBP2-type" evidence="9">
    <location>
        <begin position="823"/>
        <end position="852"/>
    </location>
</feature>
<dbReference type="Gene3D" id="3.90.20.20">
    <property type="match status" value="1"/>
</dbReference>
<dbReference type="Gene3D" id="2.30.22.10">
    <property type="entry name" value="Head domain of nucleotide exchange factor GrpE"/>
    <property type="match status" value="1"/>
</dbReference>
<dbReference type="GO" id="GO:0051082">
    <property type="term" value="F:unfolded protein binding"/>
    <property type="evidence" value="ECO:0007669"/>
    <property type="project" value="TreeGrafter"/>
</dbReference>
<keyword evidence="3 6" id="KW-0863">Zinc-finger</keyword>
<reference evidence="10 11" key="1">
    <citation type="submission" date="2016-02" db="EMBL/GenBank/DDBJ databases">
        <title>Genome analysis of coral dinoflagellate symbionts highlights evolutionary adaptations to a symbiotic lifestyle.</title>
        <authorList>
            <person name="Aranda M."/>
            <person name="Li Y."/>
            <person name="Liew Y.J."/>
            <person name="Baumgarten S."/>
            <person name="Simakov O."/>
            <person name="Wilson M."/>
            <person name="Piel J."/>
            <person name="Ashoor H."/>
            <person name="Bougouffa S."/>
            <person name="Bajic V.B."/>
            <person name="Ryu T."/>
            <person name="Ravasi T."/>
            <person name="Bayer T."/>
            <person name="Micklem G."/>
            <person name="Kim H."/>
            <person name="Bhak J."/>
            <person name="Lajeunesse T.C."/>
            <person name="Voolstra C.R."/>
        </authorList>
    </citation>
    <scope>NUCLEOTIDE SEQUENCE [LARGE SCALE GENOMIC DNA]</scope>
    <source>
        <strain evidence="10 11">CCMP2467</strain>
    </source>
</reference>
<gene>
    <name evidence="10" type="primary">grpE</name>
    <name evidence="10" type="ORF">AK812_SmicGene10497</name>
</gene>
<evidence type="ECO:0000256" key="2">
    <source>
        <dbReference type="ARBA" id="ARBA00022723"/>
    </source>
</evidence>
<organism evidence="10 11">
    <name type="scientific">Symbiodinium microadriaticum</name>
    <name type="common">Dinoflagellate</name>
    <name type="synonym">Zooxanthella microadriatica</name>
    <dbReference type="NCBI Taxonomy" id="2951"/>
    <lineage>
        <taxon>Eukaryota</taxon>
        <taxon>Sar</taxon>
        <taxon>Alveolata</taxon>
        <taxon>Dinophyceae</taxon>
        <taxon>Suessiales</taxon>
        <taxon>Symbiodiniaceae</taxon>
        <taxon>Symbiodinium</taxon>
    </lineage>
</organism>
<keyword evidence="4" id="KW-0862">Zinc</keyword>
<name>A0A1Q9EFF8_SYMMI</name>
<dbReference type="OrthoDB" id="435212at2759"/>
<evidence type="ECO:0000256" key="3">
    <source>
        <dbReference type="ARBA" id="ARBA00022771"/>
    </source>
</evidence>
<dbReference type="InterPro" id="IPR001876">
    <property type="entry name" value="Znf_RanBP2"/>
</dbReference>
<dbReference type="SUPFAM" id="SSF51064">
    <property type="entry name" value="Head domain of nucleotide exchange factor GrpE"/>
    <property type="match status" value="1"/>
</dbReference>
<protein>
    <submittedName>
        <fullName evidence="10">Protein GrpE</fullName>
    </submittedName>
</protein>
<feature type="compositionally biased region" description="Basic and acidic residues" evidence="8">
    <location>
        <begin position="717"/>
        <end position="733"/>
    </location>
</feature>
<feature type="region of interest" description="Disordered" evidence="8">
    <location>
        <begin position="707"/>
        <end position="752"/>
    </location>
</feature>
<evidence type="ECO:0000256" key="4">
    <source>
        <dbReference type="ARBA" id="ARBA00022833"/>
    </source>
</evidence>
<dbReference type="InterPro" id="IPR000740">
    <property type="entry name" value="GrpE"/>
</dbReference>
<dbReference type="AlphaFoldDB" id="A0A1Q9EFF8"/>
<comment type="similarity">
    <text evidence="1 7">Belongs to the GrpE family.</text>
</comment>
<keyword evidence="5" id="KW-0143">Chaperone</keyword>
<evidence type="ECO:0000256" key="5">
    <source>
        <dbReference type="ARBA" id="ARBA00023186"/>
    </source>
</evidence>
<proteinExistence type="inferred from homology"/>
<dbReference type="PRINTS" id="PR00773">
    <property type="entry name" value="GRPEPROTEIN"/>
</dbReference>
<dbReference type="Proteomes" id="UP000186817">
    <property type="component" value="Unassembled WGS sequence"/>
</dbReference>
<feature type="region of interest" description="Disordered" evidence="8">
    <location>
        <begin position="788"/>
        <end position="825"/>
    </location>
</feature>
<evidence type="ECO:0000259" key="9">
    <source>
        <dbReference type="PROSITE" id="PS50199"/>
    </source>
</evidence>
<dbReference type="Gene3D" id="4.10.1060.10">
    <property type="entry name" value="Zinc finger, RanBP2-type"/>
    <property type="match status" value="1"/>
</dbReference>
<dbReference type="GO" id="GO:0008270">
    <property type="term" value="F:zinc ion binding"/>
    <property type="evidence" value="ECO:0007669"/>
    <property type="project" value="UniProtKB-KW"/>
</dbReference>
<dbReference type="InterPro" id="IPR009012">
    <property type="entry name" value="GrpE_head"/>
</dbReference>
<evidence type="ECO:0000313" key="11">
    <source>
        <dbReference type="Proteomes" id="UP000186817"/>
    </source>
</evidence>
<dbReference type="GO" id="GO:0051087">
    <property type="term" value="F:protein-folding chaperone binding"/>
    <property type="evidence" value="ECO:0007669"/>
    <property type="project" value="InterPro"/>
</dbReference>
<evidence type="ECO:0000256" key="7">
    <source>
        <dbReference type="RuleBase" id="RU004478"/>
    </source>
</evidence>
<sequence length="1027" mass="112420">MLDASGPPTTERPARFPMVGHVEAGAYCHAHSHEKHPQYVDLDGGVTSTDGLRRDSCQTNTAWTFGEAAAVVEADQGVPLPYLRLLPTLYHFHSAHLKDERRFRIQRGVKQGLLLLHIHLVMIWFSYAYEEALRLPGMLDSLSFAAARSLLLQPRLSDDMVKATAGLRKGSEFLFNIDSGKAWDQFQELFKTPAVLAKYDKDFEYWVAEATDANNDLVRAKELLQQALQDQAPQIEQDQTEIDQEQFPEYEELAAHFVGWCNIVQCCTGYEAKCRISPVPLLFLLLGVVVSITTCVWEYIIVSSLDRAMDNAVDIANASLTINETVVTNLHDKLLEVALFLVIPRAAKQVLYTFVHSALGAIDDYVEQVYFIVETVQPIPDQIGKFKNLQKQLSGKMCGRLKLSALLFGLIVGKFCEDVDHNVLSYVNSTTPWARRGGDRNPIDESASQLLCNFTGQVRGETFANTSAERVIDRSSNQYDTLAMKYINQIQDYYNQAAIGVAGLGLACPAFFDLDVNAIATKARGILGKPGYPKVVRAGICNVVISGVSDLCTTPGRHTKSMPDLVELEALESCLVVPEAILTHRFLVSWAAWQKVKEARRAKKVDPQPCHLVSDDSSDSDDGSVVSDMTSGTERSLDGAPGADPPRWLMSKVRCRWEVERLTCAGIEGHPLMGFFCCRCRRSRRLIVPAPSQEALTKLCDSPSAGACVSSTSTAPTDKDSVAGSDSSRHQEEPQFVPTRSVTETSAGSAGPAGGSVLGLGLAMTLLAGLSRSPHPRQARQVLALRAEAEAKEEAEEPAEAEAEAQDETEDEEEAEADEEEQKPSKWKCLDCGSMNFAASTECDKCGAAKPSAEEAQMIEERDKAKDEVAKVMDGFLRMQADLQNYRRSHDEAMARAKDLGKVDALQKLLPITDDIEAAVAEPEGMDAKDKAIFDSYSLLFRKIGDVWTKFGVDTLTVAAGDMYDEDAHEVVEEREPTDGQASGTVIEVVKPGFSCDGKVVISPQVIIASSSSAEAEEAPEEAEAAA</sequence>
<comment type="caution">
    <text evidence="10">The sequence shown here is derived from an EMBL/GenBank/DDBJ whole genome shotgun (WGS) entry which is preliminary data.</text>
</comment>
<dbReference type="PROSITE" id="PS50199">
    <property type="entry name" value="ZF_RANBP2_2"/>
    <property type="match status" value="1"/>
</dbReference>
<evidence type="ECO:0000256" key="8">
    <source>
        <dbReference type="SAM" id="MobiDB-lite"/>
    </source>
</evidence>
<accession>A0A1Q9EFF8</accession>
<dbReference type="InterPro" id="IPR036443">
    <property type="entry name" value="Znf_RanBP2_sf"/>
</dbReference>
<keyword evidence="2" id="KW-0479">Metal-binding</keyword>
<dbReference type="InterPro" id="IPR013805">
    <property type="entry name" value="GrpE_CC"/>
</dbReference>
<dbReference type="Pfam" id="PF01025">
    <property type="entry name" value="GrpE"/>
    <property type="match status" value="1"/>
</dbReference>
<dbReference type="SMART" id="SM00547">
    <property type="entry name" value="ZnF_RBZ"/>
    <property type="match status" value="1"/>
</dbReference>
<feature type="compositionally biased region" description="Acidic residues" evidence="8">
    <location>
        <begin position="793"/>
        <end position="821"/>
    </location>
</feature>
<dbReference type="PANTHER" id="PTHR21237:SF40">
    <property type="entry name" value="CELL CYCLE AND APOPTOSIS REGULATOR PROTEIN 2"/>
    <property type="match status" value="1"/>
</dbReference>